<protein>
    <submittedName>
        <fullName evidence="2">Amidohydrolase/deacetylase family metallohydrolase</fullName>
    </submittedName>
</protein>
<evidence type="ECO:0000259" key="1">
    <source>
        <dbReference type="Pfam" id="PF07969"/>
    </source>
</evidence>
<comment type="caution">
    <text evidence="2">The sequence shown here is derived from an EMBL/GenBank/DDBJ whole genome shotgun (WGS) entry which is preliminary data.</text>
</comment>
<sequence length="412" mass="42948">MASDLLLTGGTLLEPSGTFDVAVHGGRIAAIGPDLPRDGARTVVDARGQLVTPGLIDLHTHVHPGATYWGIDPDPVAWYSGVTTWVDAGSAGAYTLDGLRQAVRGMTVRVPVLLNIAAVGLTGRTGESKDINSCDVDLAIETVTANRDLVAGIKVRIDRETVGRNGIEPLRRGLRVADACGVPLMAHIGAGPPSVDEVLDLLRPGDLVTHCASAIAAGDAVVRPSLVDAYRRGVRFDVGHGSGGFAFDVLEAQLAAGLVPFSVSSDLHARSLYGPVFDLPTTMAKLLAAGLPLAEVVAAATSRPAAALGLPGGTLTVGAPADLAIWDVRDEPFTVVDAHQQRRTSPVRLVNEATYVAGRLLPARLPADPPPWVPLTAAQRSALSARTDGLRALLNTPLVGPDDLAEQFPRHH</sequence>
<name>A0ABP4PBM3_9ACTN</name>
<reference evidence="3" key="1">
    <citation type="journal article" date="2019" name="Int. J. Syst. Evol. Microbiol.">
        <title>The Global Catalogue of Microorganisms (GCM) 10K type strain sequencing project: providing services to taxonomists for standard genome sequencing and annotation.</title>
        <authorList>
            <consortium name="The Broad Institute Genomics Platform"/>
            <consortium name="The Broad Institute Genome Sequencing Center for Infectious Disease"/>
            <person name="Wu L."/>
            <person name="Ma J."/>
        </authorList>
    </citation>
    <scope>NUCLEOTIDE SEQUENCE [LARGE SCALE GENOMIC DNA]</scope>
    <source>
        <strain evidence="3">JCM 15933</strain>
    </source>
</reference>
<dbReference type="InterPro" id="IPR011059">
    <property type="entry name" value="Metal-dep_hydrolase_composite"/>
</dbReference>
<dbReference type="RefSeq" id="WP_344515543.1">
    <property type="nucleotide sequence ID" value="NZ_BAAAQD010000059.1"/>
</dbReference>
<dbReference type="Gene3D" id="3.20.20.140">
    <property type="entry name" value="Metal-dependent hydrolases"/>
    <property type="match status" value="1"/>
</dbReference>
<dbReference type="PANTHER" id="PTHR42717:SF1">
    <property type="entry name" value="IMIDAZOLONEPROPIONASE AND RELATED AMIDOHYDROLASES"/>
    <property type="match status" value="1"/>
</dbReference>
<evidence type="ECO:0000313" key="2">
    <source>
        <dbReference type="EMBL" id="GAA1576337.1"/>
    </source>
</evidence>
<dbReference type="InterPro" id="IPR032466">
    <property type="entry name" value="Metal_Hydrolase"/>
</dbReference>
<evidence type="ECO:0000313" key="3">
    <source>
        <dbReference type="Proteomes" id="UP001501470"/>
    </source>
</evidence>
<dbReference type="SUPFAM" id="SSF51338">
    <property type="entry name" value="Composite domain of metallo-dependent hydrolases"/>
    <property type="match status" value="1"/>
</dbReference>
<feature type="domain" description="Amidohydrolase 3" evidence="1">
    <location>
        <begin position="291"/>
        <end position="360"/>
    </location>
</feature>
<proteinExistence type="predicted"/>
<dbReference type="PIRSF" id="PIRSF039004">
    <property type="entry name" value="ADE_EF_0837"/>
    <property type="match status" value="1"/>
</dbReference>
<dbReference type="InterPro" id="IPR013108">
    <property type="entry name" value="Amidohydro_3"/>
</dbReference>
<dbReference type="Pfam" id="PF07969">
    <property type="entry name" value="Amidohydro_3"/>
    <property type="match status" value="1"/>
</dbReference>
<dbReference type="Proteomes" id="UP001501470">
    <property type="component" value="Unassembled WGS sequence"/>
</dbReference>
<dbReference type="SUPFAM" id="SSF51556">
    <property type="entry name" value="Metallo-dependent hydrolases"/>
    <property type="match status" value="1"/>
</dbReference>
<dbReference type="PANTHER" id="PTHR42717">
    <property type="entry name" value="DIHYDROOROTASE-RELATED"/>
    <property type="match status" value="1"/>
</dbReference>
<accession>A0ABP4PBM3</accession>
<dbReference type="Gene3D" id="2.30.40.10">
    <property type="entry name" value="Urease, subunit C, domain 1"/>
    <property type="match status" value="1"/>
</dbReference>
<gene>
    <name evidence="2" type="ORF">GCM10009827_117680</name>
</gene>
<keyword evidence="3" id="KW-1185">Reference proteome</keyword>
<dbReference type="InterPro" id="IPR020043">
    <property type="entry name" value="Deacetylase_Atu3266-like"/>
</dbReference>
<dbReference type="EMBL" id="BAAAQD010000059">
    <property type="protein sequence ID" value="GAA1576337.1"/>
    <property type="molecule type" value="Genomic_DNA"/>
</dbReference>
<organism evidence="2 3">
    <name type="scientific">Dactylosporangium maewongense</name>
    <dbReference type="NCBI Taxonomy" id="634393"/>
    <lineage>
        <taxon>Bacteria</taxon>
        <taxon>Bacillati</taxon>
        <taxon>Actinomycetota</taxon>
        <taxon>Actinomycetes</taxon>
        <taxon>Micromonosporales</taxon>
        <taxon>Micromonosporaceae</taxon>
        <taxon>Dactylosporangium</taxon>
    </lineage>
</organism>